<dbReference type="AlphaFoldDB" id="A0A9N9NAI7"/>
<dbReference type="Proteomes" id="UP000789375">
    <property type="component" value="Unassembled WGS sequence"/>
</dbReference>
<sequence>MAKLQNAAEITSEIFQELVKDSAFLNSEDIIELYEALQTGINQALNGFLKWMLTMDSFTFKYLSIRRQLWSRICSYLLSLQEPNFLQEFEEFSNSDSNEYWKFPI</sequence>
<organism evidence="1 2">
    <name type="scientific">Funneliformis mosseae</name>
    <name type="common">Endomycorrhizal fungus</name>
    <name type="synonym">Glomus mosseae</name>
    <dbReference type="NCBI Taxonomy" id="27381"/>
    <lineage>
        <taxon>Eukaryota</taxon>
        <taxon>Fungi</taxon>
        <taxon>Fungi incertae sedis</taxon>
        <taxon>Mucoromycota</taxon>
        <taxon>Glomeromycotina</taxon>
        <taxon>Glomeromycetes</taxon>
        <taxon>Glomerales</taxon>
        <taxon>Glomeraceae</taxon>
        <taxon>Funneliformis</taxon>
    </lineage>
</organism>
<accession>A0A9N9NAI7</accession>
<dbReference type="EMBL" id="CAJVPP010012975">
    <property type="protein sequence ID" value="CAG8719390.1"/>
    <property type="molecule type" value="Genomic_DNA"/>
</dbReference>
<protein>
    <submittedName>
        <fullName evidence="1">14142_t:CDS:1</fullName>
    </submittedName>
</protein>
<gene>
    <name evidence="1" type="ORF">FMOSSE_LOCUS14877</name>
</gene>
<name>A0A9N9NAI7_FUNMO</name>
<reference evidence="1" key="1">
    <citation type="submission" date="2021-06" db="EMBL/GenBank/DDBJ databases">
        <authorList>
            <person name="Kallberg Y."/>
            <person name="Tangrot J."/>
            <person name="Rosling A."/>
        </authorList>
    </citation>
    <scope>NUCLEOTIDE SEQUENCE</scope>
    <source>
        <strain evidence="1">87-6 pot B 2015</strain>
    </source>
</reference>
<proteinExistence type="predicted"/>
<evidence type="ECO:0000313" key="1">
    <source>
        <dbReference type="EMBL" id="CAG8719390.1"/>
    </source>
</evidence>
<evidence type="ECO:0000313" key="2">
    <source>
        <dbReference type="Proteomes" id="UP000789375"/>
    </source>
</evidence>
<feature type="non-terminal residue" evidence="1">
    <location>
        <position position="1"/>
    </location>
</feature>
<keyword evidence="2" id="KW-1185">Reference proteome</keyword>
<comment type="caution">
    <text evidence="1">The sequence shown here is derived from an EMBL/GenBank/DDBJ whole genome shotgun (WGS) entry which is preliminary data.</text>
</comment>